<evidence type="ECO:0000256" key="1">
    <source>
        <dbReference type="ARBA" id="ARBA00005417"/>
    </source>
</evidence>
<dbReference type="SMART" id="SM00930">
    <property type="entry name" value="NIL"/>
    <property type="match status" value="1"/>
</dbReference>
<evidence type="ECO:0000313" key="11">
    <source>
        <dbReference type="Proteomes" id="UP000006238"/>
    </source>
</evidence>
<dbReference type="HOGENOM" id="CLU_000604_1_3_9"/>
<dbReference type="InterPro" id="IPR003593">
    <property type="entry name" value="AAA+_ATPase"/>
</dbReference>
<dbReference type="Gene3D" id="3.40.50.300">
    <property type="entry name" value="P-loop containing nucleotide triphosphate hydrolases"/>
    <property type="match status" value="1"/>
</dbReference>
<protein>
    <submittedName>
        <fullName evidence="10">ABC transporter, ATP-binding protein</fullName>
    </submittedName>
</protein>
<dbReference type="InterPro" id="IPR017871">
    <property type="entry name" value="ABC_transporter-like_CS"/>
</dbReference>
<dbReference type="InterPro" id="IPR050086">
    <property type="entry name" value="MetN_ABC_transporter-like"/>
</dbReference>
<dbReference type="GO" id="GO:0005524">
    <property type="term" value="F:ATP binding"/>
    <property type="evidence" value="ECO:0007669"/>
    <property type="project" value="UniProtKB-KW"/>
</dbReference>
<sequence>MSERRKQMYRLLNVSKTFKDKENIVNAVNNVSLTIEKGSIHGIIGFSGAGKSTLVRCLNLLEVPDSGKVIFNGKDLMTLKGKELRKSRQKIGMIFQSFNLLAQRTVLGNICYPLEIAGVSKKEAVVKAKKLLEMVGIADKAKSYPSKLSGGQKQRVAIARALATDPDVLLCDEATSALDPITTTSILELLKSINKELGVTIVVITHEMKVVKQICDTVSVMSDGNIVEQGKVKDIFMNPHSDITKKLVINNLECNAEDNRKYLRIVFEGQSAFEPVISSLTLECNEMVNILGANTENIGGRAYGQMLIELPENKESVQKIKNYLDKKQITFEEGGENNDTAND</sequence>
<evidence type="ECO:0000256" key="5">
    <source>
        <dbReference type="ARBA" id="ARBA00022840"/>
    </source>
</evidence>
<dbReference type="SMART" id="SM00382">
    <property type="entry name" value="AAA"/>
    <property type="match status" value="1"/>
</dbReference>
<keyword evidence="4" id="KW-0547">Nucleotide-binding</keyword>
<comment type="caution">
    <text evidence="10">The sequence shown here is derived from an EMBL/GenBank/DDBJ whole genome shotgun (WGS) entry which is preliminary data.</text>
</comment>
<dbReference type="FunFam" id="3.40.50.300:FF:000056">
    <property type="entry name" value="Cell division ATP-binding protein FtsE"/>
    <property type="match status" value="1"/>
</dbReference>
<dbReference type="PANTHER" id="PTHR43166:SF30">
    <property type="entry name" value="METHIONINE IMPORT ATP-BINDING PROTEIN METN"/>
    <property type="match status" value="1"/>
</dbReference>
<dbReference type="PANTHER" id="PTHR43166">
    <property type="entry name" value="AMINO ACID IMPORT ATP-BINDING PROTEIN"/>
    <property type="match status" value="1"/>
</dbReference>
<dbReference type="InterPro" id="IPR041701">
    <property type="entry name" value="MetN_ABC"/>
</dbReference>
<dbReference type="GO" id="GO:0005886">
    <property type="term" value="C:plasma membrane"/>
    <property type="evidence" value="ECO:0007669"/>
    <property type="project" value="UniProtKB-ARBA"/>
</dbReference>
<organism evidence="10 11">
    <name type="scientific">Eshraghiella crossota DSM 2876</name>
    <dbReference type="NCBI Taxonomy" id="511680"/>
    <lineage>
        <taxon>Bacteria</taxon>
        <taxon>Bacillati</taxon>
        <taxon>Bacillota</taxon>
        <taxon>Clostridia</taxon>
        <taxon>Lachnospirales</taxon>
        <taxon>Lachnospiraceae</taxon>
        <taxon>Eshraghiella</taxon>
    </lineage>
</organism>
<dbReference type="Pfam" id="PF09383">
    <property type="entry name" value="NIL"/>
    <property type="match status" value="1"/>
</dbReference>
<dbReference type="SUPFAM" id="SSF52540">
    <property type="entry name" value="P-loop containing nucleoside triphosphate hydrolases"/>
    <property type="match status" value="1"/>
</dbReference>
<dbReference type="GO" id="GO:0006865">
    <property type="term" value="P:amino acid transport"/>
    <property type="evidence" value="ECO:0007669"/>
    <property type="project" value="UniProtKB-KW"/>
</dbReference>
<comment type="similarity">
    <text evidence="1">Belongs to the ABC transporter superfamily.</text>
</comment>
<dbReference type="InterPro" id="IPR027417">
    <property type="entry name" value="P-loop_NTPase"/>
</dbReference>
<evidence type="ECO:0000256" key="3">
    <source>
        <dbReference type="ARBA" id="ARBA00022475"/>
    </source>
</evidence>
<dbReference type="eggNOG" id="COG1135">
    <property type="taxonomic scope" value="Bacteria"/>
</dbReference>
<dbReference type="STRING" id="45851.BHV86_08190"/>
<accession>D4S1R1</accession>
<keyword evidence="3" id="KW-1003">Cell membrane</keyword>
<dbReference type="InterPro" id="IPR003439">
    <property type="entry name" value="ABC_transporter-like_ATP-bd"/>
</dbReference>
<keyword evidence="2" id="KW-0813">Transport</keyword>
<dbReference type="PROSITE" id="PS00211">
    <property type="entry name" value="ABC_TRANSPORTER_1"/>
    <property type="match status" value="1"/>
</dbReference>
<proteinExistence type="inferred from homology"/>
<dbReference type="Gene3D" id="3.30.70.260">
    <property type="match status" value="1"/>
</dbReference>
<dbReference type="Pfam" id="PF00005">
    <property type="entry name" value="ABC_tran"/>
    <property type="match status" value="1"/>
</dbReference>
<dbReference type="GO" id="GO:0016887">
    <property type="term" value="F:ATP hydrolysis activity"/>
    <property type="evidence" value="ECO:0007669"/>
    <property type="project" value="InterPro"/>
</dbReference>
<reference evidence="10 11" key="1">
    <citation type="submission" date="2010-02" db="EMBL/GenBank/DDBJ databases">
        <authorList>
            <person name="Weinstock G."/>
            <person name="Sodergren E."/>
            <person name="Clifton S."/>
            <person name="Fulton L."/>
            <person name="Fulton B."/>
            <person name="Courtney L."/>
            <person name="Fronick C."/>
            <person name="Harrison M."/>
            <person name="Strong C."/>
            <person name="Farmer C."/>
            <person name="Delahaunty K."/>
            <person name="Markovic C."/>
            <person name="Hall O."/>
            <person name="Minx P."/>
            <person name="Tomlinson C."/>
            <person name="Mitreva M."/>
            <person name="Nelson J."/>
            <person name="Hou S."/>
            <person name="Wollam A."/>
            <person name="Pepin K.H."/>
            <person name="Johnson M."/>
            <person name="Bhonagiri V."/>
            <person name="Zhang X."/>
            <person name="Suruliraj S."/>
            <person name="Warren W."/>
            <person name="Chinwalla A."/>
            <person name="Mardis E.R."/>
            <person name="Wilson R.K."/>
        </authorList>
    </citation>
    <scope>NUCLEOTIDE SEQUENCE [LARGE SCALE GENOMIC DNA]</scope>
    <source>
        <strain evidence="10 11">DSM 2876</strain>
    </source>
</reference>
<keyword evidence="8" id="KW-0472">Membrane</keyword>
<keyword evidence="5 10" id="KW-0067">ATP-binding</keyword>
<gene>
    <name evidence="10" type="ORF">BUTYVIB_02033</name>
</gene>
<evidence type="ECO:0000256" key="6">
    <source>
        <dbReference type="ARBA" id="ARBA00022967"/>
    </source>
</evidence>
<dbReference type="PROSITE" id="PS50893">
    <property type="entry name" value="ABC_TRANSPORTER_2"/>
    <property type="match status" value="1"/>
</dbReference>
<dbReference type="AlphaFoldDB" id="D4S1R1"/>
<feature type="domain" description="ABC transporter" evidence="9">
    <location>
        <begin position="9"/>
        <end position="248"/>
    </location>
</feature>
<dbReference type="EMBL" id="ABWN01000035">
    <property type="protein sequence ID" value="EFF67809.1"/>
    <property type="molecule type" value="Genomic_DNA"/>
</dbReference>
<evidence type="ECO:0000256" key="7">
    <source>
        <dbReference type="ARBA" id="ARBA00022970"/>
    </source>
</evidence>
<evidence type="ECO:0000256" key="2">
    <source>
        <dbReference type="ARBA" id="ARBA00022448"/>
    </source>
</evidence>
<evidence type="ECO:0000259" key="9">
    <source>
        <dbReference type="PROSITE" id="PS50893"/>
    </source>
</evidence>
<keyword evidence="6" id="KW-1278">Translocase</keyword>
<evidence type="ECO:0000256" key="8">
    <source>
        <dbReference type="ARBA" id="ARBA00023136"/>
    </source>
</evidence>
<name>D4S1R1_9FIRM</name>
<dbReference type="Proteomes" id="UP000006238">
    <property type="component" value="Unassembled WGS sequence"/>
</dbReference>
<evidence type="ECO:0000313" key="10">
    <source>
        <dbReference type="EMBL" id="EFF67809.1"/>
    </source>
</evidence>
<dbReference type="InterPro" id="IPR018449">
    <property type="entry name" value="NIL_domain"/>
</dbReference>
<dbReference type="InterPro" id="IPR045865">
    <property type="entry name" value="ACT-like_dom_sf"/>
</dbReference>
<keyword evidence="11" id="KW-1185">Reference proteome</keyword>
<keyword evidence="7" id="KW-0029">Amino-acid transport</keyword>
<dbReference type="SUPFAM" id="SSF55021">
    <property type="entry name" value="ACT-like"/>
    <property type="match status" value="1"/>
</dbReference>
<evidence type="ECO:0000256" key="4">
    <source>
        <dbReference type="ARBA" id="ARBA00022741"/>
    </source>
</evidence>
<dbReference type="CDD" id="cd03258">
    <property type="entry name" value="ABC_MetN_methionine_transporter"/>
    <property type="match status" value="1"/>
</dbReference>